<gene>
    <name evidence="2" type="ORF">ALC60_07990</name>
</gene>
<evidence type="ECO:0000313" key="2">
    <source>
        <dbReference type="EMBL" id="KYQ52912.1"/>
    </source>
</evidence>
<organism evidence="2 3">
    <name type="scientific">Mycetomoellerius zeteki</name>
    <dbReference type="NCBI Taxonomy" id="64791"/>
    <lineage>
        <taxon>Eukaryota</taxon>
        <taxon>Metazoa</taxon>
        <taxon>Ecdysozoa</taxon>
        <taxon>Arthropoda</taxon>
        <taxon>Hexapoda</taxon>
        <taxon>Insecta</taxon>
        <taxon>Pterygota</taxon>
        <taxon>Neoptera</taxon>
        <taxon>Endopterygota</taxon>
        <taxon>Hymenoptera</taxon>
        <taxon>Apocrita</taxon>
        <taxon>Aculeata</taxon>
        <taxon>Formicoidea</taxon>
        <taxon>Formicidae</taxon>
        <taxon>Myrmicinae</taxon>
        <taxon>Mycetomoellerius</taxon>
    </lineage>
</organism>
<reference evidence="2 3" key="1">
    <citation type="submission" date="2015-09" db="EMBL/GenBank/DDBJ databases">
        <title>Trachymyrmex zeteki WGS genome.</title>
        <authorList>
            <person name="Nygaard S."/>
            <person name="Hu H."/>
            <person name="Boomsma J."/>
            <person name="Zhang G."/>
        </authorList>
    </citation>
    <scope>NUCLEOTIDE SEQUENCE [LARGE SCALE GENOMIC DNA]</scope>
    <source>
        <strain evidence="2">Tzet28-1</strain>
        <tissue evidence="2">Whole body</tissue>
    </source>
</reference>
<feature type="region of interest" description="Disordered" evidence="1">
    <location>
        <begin position="35"/>
        <end position="67"/>
    </location>
</feature>
<proteinExistence type="predicted"/>
<dbReference type="Proteomes" id="UP000075809">
    <property type="component" value="Unassembled WGS sequence"/>
</dbReference>
<dbReference type="EMBL" id="KQ982650">
    <property type="protein sequence ID" value="KYQ52912.1"/>
    <property type="molecule type" value="Genomic_DNA"/>
</dbReference>
<evidence type="ECO:0000313" key="3">
    <source>
        <dbReference type="Proteomes" id="UP000075809"/>
    </source>
</evidence>
<sequence>LELITFPRIEVVSLVFGTVASRRRGNAGIARFRRGEPGKVWQGRPGLGRGDKKHQTKPPAFTESAGPAAPSLERVHVASFLQNFLWNVVLILKQSALSLARKYLASAGIAVDNIAGSYDETKGTRTNCG</sequence>
<keyword evidence="3" id="KW-1185">Reference proteome</keyword>
<dbReference type="AlphaFoldDB" id="A0A151WYD3"/>
<feature type="non-terminal residue" evidence="2">
    <location>
        <position position="1"/>
    </location>
</feature>
<protein>
    <submittedName>
        <fullName evidence="2">Uncharacterized protein</fullName>
    </submittedName>
</protein>
<name>A0A151WYD3_9HYME</name>
<accession>A0A151WYD3</accession>
<evidence type="ECO:0000256" key="1">
    <source>
        <dbReference type="SAM" id="MobiDB-lite"/>
    </source>
</evidence>